<dbReference type="CDD" id="cd02947">
    <property type="entry name" value="TRX_family"/>
    <property type="match status" value="1"/>
</dbReference>
<gene>
    <name evidence="1" type="ORF">METZ01_LOCUS46185</name>
</gene>
<dbReference type="AlphaFoldDB" id="A0A381RQA7"/>
<accession>A0A381RQA7</accession>
<reference evidence="1" key="1">
    <citation type="submission" date="2018-05" db="EMBL/GenBank/DDBJ databases">
        <authorList>
            <person name="Lanie J.A."/>
            <person name="Ng W.-L."/>
            <person name="Kazmierczak K.M."/>
            <person name="Andrzejewski T.M."/>
            <person name="Davidsen T.M."/>
            <person name="Wayne K.J."/>
            <person name="Tettelin H."/>
            <person name="Glass J.I."/>
            <person name="Rusch D."/>
            <person name="Podicherti R."/>
            <person name="Tsui H.-C.T."/>
            <person name="Winkler M.E."/>
        </authorList>
    </citation>
    <scope>NUCLEOTIDE SEQUENCE</scope>
</reference>
<dbReference type="Pfam" id="PF13728">
    <property type="entry name" value="TraF"/>
    <property type="match status" value="1"/>
</dbReference>
<evidence type="ECO:0000313" key="1">
    <source>
        <dbReference type="EMBL" id="SUZ93331.1"/>
    </source>
</evidence>
<dbReference type="InterPro" id="IPR039555">
    <property type="entry name" value="TraF/TrbB"/>
</dbReference>
<name>A0A381RQA7_9ZZZZ</name>
<organism evidence="1">
    <name type="scientific">marine metagenome</name>
    <dbReference type="NCBI Taxonomy" id="408172"/>
    <lineage>
        <taxon>unclassified sequences</taxon>
        <taxon>metagenomes</taxon>
        <taxon>ecological metagenomes</taxon>
    </lineage>
</organism>
<protein>
    <recommendedName>
        <fullName evidence="2">Thioredoxin domain-containing protein</fullName>
    </recommendedName>
</protein>
<feature type="non-terminal residue" evidence="1">
    <location>
        <position position="1"/>
    </location>
</feature>
<evidence type="ECO:0008006" key="2">
    <source>
        <dbReference type="Google" id="ProtNLM"/>
    </source>
</evidence>
<sequence length="117" mass="12637">VAADVKTAGLSDGFVVVVKAECPACQLVQPVLADLASRAGLTVFSQDDPTFPEVADWVVDDTDLAVSWHLDIEAVPTLLQIVDGEEVGRTAGWDRDRWEQLTELDHLGPDLPVFKPG</sequence>
<dbReference type="Gene3D" id="3.40.30.10">
    <property type="entry name" value="Glutaredoxin"/>
    <property type="match status" value="1"/>
</dbReference>
<proteinExistence type="predicted"/>
<dbReference type="InterPro" id="IPR036249">
    <property type="entry name" value="Thioredoxin-like_sf"/>
</dbReference>
<dbReference type="EMBL" id="UINC01002137">
    <property type="protein sequence ID" value="SUZ93331.1"/>
    <property type="molecule type" value="Genomic_DNA"/>
</dbReference>
<dbReference type="SUPFAM" id="SSF52833">
    <property type="entry name" value="Thioredoxin-like"/>
    <property type="match status" value="1"/>
</dbReference>